<evidence type="ECO:0000256" key="5">
    <source>
        <dbReference type="ARBA" id="ARBA00023221"/>
    </source>
</evidence>
<dbReference type="GO" id="GO:0016491">
    <property type="term" value="F:oxidoreductase activity"/>
    <property type="evidence" value="ECO:0007669"/>
    <property type="project" value="UniProtKB-KW"/>
</dbReference>
<sequence length="250" mass="26073">MSTLLQGKVAVITGGSDGIGLATARRFVAEGAKVVIGARRQERLDKATAELGPDVIGVRLDAASLDDLDHLFEVVRATYERVDVLVANASIAEQVSLGELTEAHVDRTLAVNIKGMVFTVQKALPLLVAGASIILTSSVDNQVGGPGRSIYSATKAVERNLVRSWLVELADRRIRVNVLAPGATATNGLLNLVGARDIDAMSTALGQGNPRGSIIQPDEVAKAALFLASDLASGVNGIELTIDGGFGQVR</sequence>
<dbReference type="EMBL" id="CP009313">
    <property type="protein sequence ID" value="AJE44457.1"/>
    <property type="molecule type" value="Genomic_DNA"/>
</dbReference>
<comment type="similarity">
    <text evidence="1">Belongs to the short-chain dehydrogenases/reductases (SDR) family.</text>
</comment>
<dbReference type="CDD" id="cd05233">
    <property type="entry name" value="SDR_c"/>
    <property type="match status" value="1"/>
</dbReference>
<dbReference type="KEGG" id="snq:CP978_34330"/>
<dbReference type="STRING" id="40318.SNOD_34105"/>
<proteinExistence type="inferred from homology"/>
<reference evidence="8" key="1">
    <citation type="submission" date="2014-09" db="EMBL/GenBank/DDBJ databases">
        <title>Sequence of the Streptomyces nodosus genome.</title>
        <authorList>
            <person name="Sweeney P."/>
            <person name="Stephens N."/>
            <person name="Murphy C."/>
            <person name="Caffrey P."/>
        </authorList>
    </citation>
    <scope>NUCLEOTIDE SEQUENCE [LARGE SCALE GENOMIC DNA]</scope>
    <source>
        <strain evidence="8">ATCC 14899</strain>
    </source>
</reference>
<dbReference type="Gene3D" id="3.40.50.720">
    <property type="entry name" value="NAD(P)-binding Rossmann-like Domain"/>
    <property type="match status" value="1"/>
</dbReference>
<keyword evidence="2" id="KW-0560">Oxidoreductase</keyword>
<dbReference type="Pfam" id="PF13561">
    <property type="entry name" value="adh_short_C2"/>
    <property type="match status" value="1"/>
</dbReference>
<dbReference type="AlphaFoldDB" id="A0A0B5DW46"/>
<protein>
    <submittedName>
        <fullName evidence="6 7">Oxidoreductase</fullName>
    </submittedName>
</protein>
<dbReference type="InterPro" id="IPR002347">
    <property type="entry name" value="SDR_fam"/>
</dbReference>
<dbReference type="Proteomes" id="UP000031526">
    <property type="component" value="Chromosome"/>
</dbReference>
<dbReference type="PANTHER" id="PTHR43180:SF28">
    <property type="entry name" value="NAD(P)-BINDING ROSSMANN-FOLD SUPERFAMILY PROTEIN"/>
    <property type="match status" value="1"/>
</dbReference>
<dbReference type="FunFam" id="3.40.50.720:FF:000084">
    <property type="entry name" value="Short-chain dehydrogenase reductase"/>
    <property type="match status" value="1"/>
</dbReference>
<reference evidence="6 8" key="2">
    <citation type="journal article" date="2016" name="Appl. Microbiol. Biotechnol.">
        <title>Exploiting the genome sequence of Streptomyces nodosus for enhanced antibiotic production.</title>
        <authorList>
            <person name="Sweeney P."/>
            <person name="Murphy C.D."/>
            <person name="Caffrey P."/>
        </authorList>
    </citation>
    <scope>NUCLEOTIDE SEQUENCE [LARGE SCALE GENOMIC DNA]</scope>
    <source>
        <strain evidence="6 8">ATCC 14899</strain>
    </source>
</reference>
<dbReference type="Proteomes" id="UP000325763">
    <property type="component" value="Chromosome"/>
</dbReference>
<keyword evidence="4" id="KW-0443">Lipid metabolism</keyword>
<dbReference type="RefSeq" id="WP_043447653.1">
    <property type="nucleotide sequence ID" value="NZ_CP009313.1"/>
</dbReference>
<dbReference type="EMBL" id="CP023747">
    <property type="protein sequence ID" value="QEV42940.1"/>
    <property type="molecule type" value="Genomic_DNA"/>
</dbReference>
<keyword evidence="3" id="KW-0520">NAD</keyword>
<keyword evidence="5" id="KW-0753">Steroid metabolism</keyword>
<evidence type="ECO:0000256" key="4">
    <source>
        <dbReference type="ARBA" id="ARBA00023098"/>
    </source>
</evidence>
<evidence type="ECO:0000313" key="8">
    <source>
        <dbReference type="Proteomes" id="UP000031526"/>
    </source>
</evidence>
<reference evidence="7 9" key="3">
    <citation type="submission" date="2017-09" db="EMBL/GenBank/DDBJ databases">
        <title>Streptomyces genome completion.</title>
        <authorList>
            <person name="Lee N."/>
            <person name="Cho B.-K."/>
        </authorList>
    </citation>
    <scope>NUCLEOTIDE SEQUENCE [LARGE SCALE GENOMIC DNA]</scope>
    <source>
        <strain evidence="7 9">ATCC 14899</strain>
    </source>
</reference>
<name>A0A0B5DW46_9ACTN</name>
<organism evidence="6 8">
    <name type="scientific">Streptomyces nodosus</name>
    <dbReference type="NCBI Taxonomy" id="40318"/>
    <lineage>
        <taxon>Bacteria</taxon>
        <taxon>Bacillati</taxon>
        <taxon>Actinomycetota</taxon>
        <taxon>Actinomycetes</taxon>
        <taxon>Kitasatosporales</taxon>
        <taxon>Streptomycetaceae</taxon>
        <taxon>Streptomyces</taxon>
    </lineage>
</organism>
<dbReference type="GO" id="GO:0008202">
    <property type="term" value="P:steroid metabolic process"/>
    <property type="evidence" value="ECO:0007669"/>
    <property type="project" value="UniProtKB-KW"/>
</dbReference>
<dbReference type="PRINTS" id="PR00081">
    <property type="entry name" value="GDHRDH"/>
</dbReference>
<dbReference type="SUPFAM" id="SSF51735">
    <property type="entry name" value="NAD(P)-binding Rossmann-fold domains"/>
    <property type="match status" value="1"/>
</dbReference>
<dbReference type="OrthoDB" id="9803333at2"/>
<evidence type="ECO:0000313" key="7">
    <source>
        <dbReference type="EMBL" id="QEV42940.1"/>
    </source>
</evidence>
<evidence type="ECO:0000313" key="9">
    <source>
        <dbReference type="Proteomes" id="UP000325763"/>
    </source>
</evidence>
<evidence type="ECO:0000256" key="3">
    <source>
        <dbReference type="ARBA" id="ARBA00023027"/>
    </source>
</evidence>
<evidence type="ECO:0000256" key="2">
    <source>
        <dbReference type="ARBA" id="ARBA00023002"/>
    </source>
</evidence>
<evidence type="ECO:0000256" key="1">
    <source>
        <dbReference type="ARBA" id="ARBA00006484"/>
    </source>
</evidence>
<gene>
    <name evidence="7" type="ORF">CP978_34330</name>
    <name evidence="6" type="ORF">SNOD_34105</name>
</gene>
<dbReference type="PANTHER" id="PTHR43180">
    <property type="entry name" value="3-OXOACYL-(ACYL-CARRIER-PROTEIN) REDUCTASE (AFU_ORTHOLOGUE AFUA_6G11210)"/>
    <property type="match status" value="1"/>
</dbReference>
<dbReference type="InterPro" id="IPR036291">
    <property type="entry name" value="NAD(P)-bd_dom_sf"/>
</dbReference>
<accession>A0A0B5DW46</accession>
<evidence type="ECO:0000313" key="6">
    <source>
        <dbReference type="EMBL" id="AJE44457.1"/>
    </source>
</evidence>
<keyword evidence="8" id="KW-1185">Reference proteome</keyword>
<dbReference type="HOGENOM" id="CLU_010194_1_0_11"/>